<protein>
    <submittedName>
        <fullName evidence="1">Uncharacterized protein</fullName>
    </submittedName>
</protein>
<dbReference type="RefSeq" id="XP_066065819.1">
    <property type="nucleotide sequence ID" value="XM_066209722.1"/>
</dbReference>
<accession>A0A1E3IZ57</accession>
<proteinExistence type="predicted"/>
<organism evidence="1 2">
    <name type="scientific">Cryptococcus depauperatus CBS 7841</name>
    <dbReference type="NCBI Taxonomy" id="1295531"/>
    <lineage>
        <taxon>Eukaryota</taxon>
        <taxon>Fungi</taxon>
        <taxon>Dikarya</taxon>
        <taxon>Basidiomycota</taxon>
        <taxon>Agaricomycotina</taxon>
        <taxon>Tremellomycetes</taxon>
        <taxon>Tremellales</taxon>
        <taxon>Cryptococcaceae</taxon>
        <taxon>Cryptococcus</taxon>
    </lineage>
</organism>
<evidence type="ECO:0000313" key="1">
    <source>
        <dbReference type="EMBL" id="WVN85118.1"/>
    </source>
</evidence>
<dbReference type="KEGG" id="cdep:91084476"/>
<evidence type="ECO:0000313" key="2">
    <source>
        <dbReference type="Proteomes" id="UP000094043"/>
    </source>
</evidence>
<dbReference type="AlphaFoldDB" id="A0A1E3IZ57"/>
<gene>
    <name evidence="1" type="ORF">L203_100260</name>
</gene>
<dbReference type="Proteomes" id="UP000094043">
    <property type="component" value="Chromosome 1"/>
</dbReference>
<reference evidence="1" key="1">
    <citation type="submission" date="2016-06" db="EMBL/GenBank/DDBJ databases">
        <authorList>
            <person name="Cuomo C."/>
            <person name="Litvintseva A."/>
            <person name="Heitman J."/>
            <person name="Chen Y."/>
            <person name="Sun S."/>
            <person name="Springer D."/>
            <person name="Dromer F."/>
            <person name="Young S."/>
            <person name="Zeng Q."/>
            <person name="Chapman S."/>
            <person name="Gujja S."/>
            <person name="Saif S."/>
            <person name="Birren B."/>
        </authorList>
    </citation>
    <scope>NUCLEOTIDE SEQUENCE</scope>
    <source>
        <strain evidence="1">CBS 7841</strain>
    </source>
</reference>
<sequence length="125" mass="13850">MEFAATSASSLVSHKDGNYLRNYLLSHPNLFLPLSPLLSLLSFRDLFAWYNGPSRSYSSPSLGRISFEVYSYALIAGLESSFPTIWDMANIIPSDSEAQQHFVQTHSVVSTSFANDVPDGTPDRN</sequence>
<dbReference type="GeneID" id="91084476"/>
<dbReference type="EMBL" id="CP143784">
    <property type="protein sequence ID" value="WVN85118.1"/>
    <property type="molecule type" value="Genomic_DNA"/>
</dbReference>
<reference evidence="1" key="3">
    <citation type="submission" date="2024-01" db="EMBL/GenBank/DDBJ databases">
        <authorList>
            <person name="Coelho M.A."/>
            <person name="David-Palma M."/>
            <person name="Shea T."/>
            <person name="Sun S."/>
            <person name="Cuomo C.A."/>
            <person name="Heitman J."/>
        </authorList>
    </citation>
    <scope>NUCLEOTIDE SEQUENCE</scope>
    <source>
        <strain evidence="1">CBS 7841</strain>
    </source>
</reference>
<dbReference type="VEuPathDB" id="FungiDB:L203_00081"/>
<keyword evidence="2" id="KW-1185">Reference proteome</keyword>
<reference evidence="1" key="2">
    <citation type="journal article" date="2022" name="Elife">
        <title>Obligate sexual reproduction of a homothallic fungus closely related to the Cryptococcus pathogenic species complex.</title>
        <authorList>
            <person name="Passer A.R."/>
            <person name="Clancey S.A."/>
            <person name="Shea T."/>
            <person name="David-Palma M."/>
            <person name="Averette A.F."/>
            <person name="Boekhout T."/>
            <person name="Porcel B.M."/>
            <person name="Nowrousian M."/>
            <person name="Cuomo C.A."/>
            <person name="Sun S."/>
            <person name="Heitman J."/>
            <person name="Coelho M.A."/>
        </authorList>
    </citation>
    <scope>NUCLEOTIDE SEQUENCE</scope>
    <source>
        <strain evidence="1">CBS 7841</strain>
    </source>
</reference>
<name>A0A1E3IZ57_9TREE</name>